<organism evidence="1">
    <name type="scientific">Candidatus Kentrum sp. FW</name>
    <dbReference type="NCBI Taxonomy" id="2126338"/>
    <lineage>
        <taxon>Bacteria</taxon>
        <taxon>Pseudomonadati</taxon>
        <taxon>Pseudomonadota</taxon>
        <taxon>Gammaproteobacteria</taxon>
        <taxon>Candidatus Kentrum</taxon>
    </lineage>
</organism>
<dbReference type="EMBL" id="CAADFE010000025">
    <property type="protein sequence ID" value="VFJ70914.1"/>
    <property type="molecule type" value="Genomic_DNA"/>
</dbReference>
<dbReference type="InterPro" id="IPR045390">
    <property type="entry name" value="ABC-3C_MC3"/>
</dbReference>
<reference evidence="1" key="1">
    <citation type="submission" date="2019-02" db="EMBL/GenBank/DDBJ databases">
        <authorList>
            <person name="Gruber-Vodicka R. H."/>
            <person name="Seah K. B. B."/>
        </authorList>
    </citation>
    <scope>NUCLEOTIDE SEQUENCE</scope>
    <source>
        <strain evidence="1">BECK_BZ131</strain>
    </source>
</reference>
<name>A0A450TRK3_9GAMM</name>
<evidence type="ECO:0000313" key="1">
    <source>
        <dbReference type="EMBL" id="VFJ70914.1"/>
    </source>
</evidence>
<protein>
    <submittedName>
        <fullName evidence="1">Uncharacterized protein</fullName>
    </submittedName>
</protein>
<dbReference type="Pfam" id="PF20131">
    <property type="entry name" value="MC3"/>
    <property type="match status" value="1"/>
</dbReference>
<accession>A0A450TRK3</accession>
<sequence>MMIPNQAIDIYAHLNPAFGALVFYDFTKSFTASAHQSAASAEPTFPHYFLALPILYSRKGRNSFQGTNKKTGFWNWLERCPQIRIGFAEEVLAGKPITHRALVFAVAHGLLDTDGWHYQAVKKPPWRNPGWKSKTDERGEMLSNARSLGTWMAKISLPDTFLALGVRP</sequence>
<proteinExistence type="predicted"/>
<dbReference type="AlphaFoldDB" id="A0A450TRK3"/>
<gene>
    <name evidence="1" type="ORF">BECKFW1821C_GA0114237_102519</name>
</gene>